<dbReference type="PANTHER" id="PTHR43105:SF8">
    <property type="entry name" value="RESPIRATORY NITRATE REDUCTASE 1 ALPHA CHAIN"/>
    <property type="match status" value="1"/>
</dbReference>
<reference evidence="3 4" key="1">
    <citation type="submission" date="2018-06" db="EMBL/GenBank/DDBJ databases">
        <authorList>
            <consortium name="Pathogen Informatics"/>
            <person name="Doyle S."/>
        </authorList>
    </citation>
    <scope>NUCLEOTIDE SEQUENCE [LARGE SCALE GENOMIC DNA]</scope>
    <source>
        <strain evidence="3 4">NCTC11694</strain>
    </source>
</reference>
<comment type="caution">
    <text evidence="3">The sequence shown here is derived from an EMBL/GenBank/DDBJ whole genome shotgun (WGS) entry which is preliminary data.</text>
</comment>
<sequence>MNSTSYFYNHSSQWRYETVTAQELLSPLADKSRYSGHLIDFNVRAERMGWLPSAPQLGTNPLRIAEEAKKAGMTPVDYTVKSLKEGSIRFAAEQPENGKNHPRNLFIWRSNLLGSSGKGHEYMLKYLLGTENGIQGKDLGKQGGVKPEEVEWKDNGLDGKLDLVVTLDFRLSSTCLYSDIVLPTATWYEKDDMNTSDMHPFIHPLSAAVDPAWESKSDWDIYKDIAKKFSEVCVGHLGKETDVVTLPIQHDSAAELAQPLDVKDWKKGECDLIPGENRAAYSDRRARLSGDIRTLHFYRPADGENRQRR</sequence>
<dbReference type="InterPro" id="IPR006656">
    <property type="entry name" value="Mopterin_OxRdtase"/>
</dbReference>
<dbReference type="GO" id="GO:0016020">
    <property type="term" value="C:membrane"/>
    <property type="evidence" value="ECO:0007669"/>
    <property type="project" value="TreeGrafter"/>
</dbReference>
<accession>A0A7H4MX30</accession>
<dbReference type="PANTHER" id="PTHR43105">
    <property type="entry name" value="RESPIRATORY NITRATE REDUCTASE"/>
    <property type="match status" value="1"/>
</dbReference>
<dbReference type="AlphaFoldDB" id="A0A7H4MX30"/>
<keyword evidence="3" id="KW-0560">Oxidoreductase</keyword>
<dbReference type="EMBL" id="UGJR01000006">
    <property type="protein sequence ID" value="STT07643.1"/>
    <property type="molecule type" value="Genomic_DNA"/>
</dbReference>
<dbReference type="Proteomes" id="UP000255050">
    <property type="component" value="Unassembled WGS sequence"/>
</dbReference>
<dbReference type="PROSITE" id="PS00490">
    <property type="entry name" value="MOLYBDOPTERIN_PROK_2"/>
    <property type="match status" value="1"/>
</dbReference>
<dbReference type="InterPro" id="IPR050123">
    <property type="entry name" value="Prok_molybdopt-oxidoreductase"/>
</dbReference>
<dbReference type="GO" id="GO:0046872">
    <property type="term" value="F:metal ion binding"/>
    <property type="evidence" value="ECO:0007669"/>
    <property type="project" value="UniProtKB-KW"/>
</dbReference>
<name>A0A7H4MX30_9ENTR</name>
<keyword evidence="1" id="KW-0479">Metal-binding</keyword>
<organism evidence="3 4">
    <name type="scientific">Klebsiella michiganensis</name>
    <dbReference type="NCBI Taxonomy" id="1134687"/>
    <lineage>
        <taxon>Bacteria</taxon>
        <taxon>Pseudomonadati</taxon>
        <taxon>Pseudomonadota</taxon>
        <taxon>Gammaproteobacteria</taxon>
        <taxon>Enterobacterales</taxon>
        <taxon>Enterobacteriaceae</taxon>
        <taxon>Klebsiella/Raoultella group</taxon>
        <taxon>Klebsiella</taxon>
    </lineage>
</organism>
<dbReference type="GO" id="GO:0016491">
    <property type="term" value="F:oxidoreductase activity"/>
    <property type="evidence" value="ECO:0007669"/>
    <property type="project" value="UniProtKB-KW"/>
</dbReference>
<protein>
    <submittedName>
        <fullName evidence="3">Respiratory nitrate reductase subunit alpha</fullName>
        <ecNumber evidence="3">1.7.99.4</ecNumber>
    </submittedName>
</protein>
<dbReference type="Gene3D" id="3.40.50.12440">
    <property type="match status" value="1"/>
</dbReference>
<evidence type="ECO:0000256" key="1">
    <source>
        <dbReference type="ARBA" id="ARBA00022723"/>
    </source>
</evidence>
<dbReference type="Pfam" id="PF00384">
    <property type="entry name" value="Molybdopterin"/>
    <property type="match status" value="1"/>
</dbReference>
<gene>
    <name evidence="3" type="primary">narG_3</name>
    <name evidence="3" type="ORF">NCTC11694_07259</name>
</gene>
<proteinExistence type="predicted"/>
<evidence type="ECO:0000313" key="4">
    <source>
        <dbReference type="Proteomes" id="UP000255050"/>
    </source>
</evidence>
<dbReference type="InterPro" id="IPR006655">
    <property type="entry name" value="Mopterin_OxRdtase_prok_CS"/>
</dbReference>
<dbReference type="SUPFAM" id="SSF53706">
    <property type="entry name" value="Formate dehydrogenase/DMSO reductase, domains 1-3"/>
    <property type="match status" value="1"/>
</dbReference>
<feature type="domain" description="Molybdopterin oxidoreductase" evidence="2">
    <location>
        <begin position="58"/>
        <end position="228"/>
    </location>
</feature>
<evidence type="ECO:0000259" key="2">
    <source>
        <dbReference type="Pfam" id="PF00384"/>
    </source>
</evidence>
<evidence type="ECO:0000313" key="3">
    <source>
        <dbReference type="EMBL" id="STT07643.1"/>
    </source>
</evidence>
<dbReference type="EC" id="1.7.99.4" evidence="3"/>